<organism evidence="2 3">
    <name type="scientific">Pseudomonas fragi</name>
    <dbReference type="NCBI Taxonomy" id="296"/>
    <lineage>
        <taxon>Bacteria</taxon>
        <taxon>Pseudomonadati</taxon>
        <taxon>Pseudomonadota</taxon>
        <taxon>Gammaproteobacteria</taxon>
        <taxon>Pseudomonadales</taxon>
        <taxon>Pseudomonadaceae</taxon>
        <taxon>Pseudomonas</taxon>
    </lineage>
</organism>
<feature type="compositionally biased region" description="Basic residues" evidence="1">
    <location>
        <begin position="216"/>
        <end position="227"/>
    </location>
</feature>
<accession>A0A449IFC4</accession>
<proteinExistence type="predicted"/>
<name>A0A449IFC4_PSEFR</name>
<feature type="region of interest" description="Disordered" evidence="1">
    <location>
        <begin position="205"/>
        <end position="258"/>
    </location>
</feature>
<feature type="region of interest" description="Disordered" evidence="1">
    <location>
        <begin position="1"/>
        <end position="61"/>
    </location>
</feature>
<dbReference type="Proteomes" id="UP000330809">
    <property type="component" value="Unassembled WGS sequence"/>
</dbReference>
<protein>
    <submittedName>
        <fullName evidence="2">Uncharacterized protein</fullName>
    </submittedName>
</protein>
<evidence type="ECO:0000313" key="3">
    <source>
        <dbReference type="Proteomes" id="UP000330809"/>
    </source>
</evidence>
<sequence>MVEHLVDGAVAENRHPRQGKAQRNKQHAEHELADGPATGNTRNKQAYKGRPCDPPGPIEHGPAAQPVTWLVVGIHIETFGGQCTQVVTDVLHQSVEQVLGGASEQHKQQQGTGQQHVDVGHHPHALGRHRRWPPESRRPYQRDQAHLHPLGMGHAEQVVEAGIEVQHPKAHVGAQTEHRGDNAETIHRITDGAVDALADQRVERRAQRQRQVMPGRRSRPVPCRRTRTPPSRAGPSAGTAAACPGAQPRHCRPGPAAG</sequence>
<dbReference type="EMBL" id="CAACYJ010000008">
    <property type="protein sequence ID" value="VFB18076.1"/>
    <property type="molecule type" value="Genomic_DNA"/>
</dbReference>
<evidence type="ECO:0000256" key="1">
    <source>
        <dbReference type="SAM" id="MobiDB-lite"/>
    </source>
</evidence>
<evidence type="ECO:0000313" key="2">
    <source>
        <dbReference type="EMBL" id="VFB18076.1"/>
    </source>
</evidence>
<feature type="compositionally biased region" description="Basic residues" evidence="1">
    <location>
        <begin position="16"/>
        <end position="25"/>
    </location>
</feature>
<gene>
    <name evidence="2" type="ORF">NCTC10754_00612</name>
</gene>
<reference evidence="2 3" key="1">
    <citation type="submission" date="2019-02" db="EMBL/GenBank/DDBJ databases">
        <authorList>
            <consortium name="Pathogen Informatics"/>
        </authorList>
    </citation>
    <scope>NUCLEOTIDE SEQUENCE [LARGE SCALE GENOMIC DNA]</scope>
    <source>
        <strain evidence="2 3">3012STDY7103891</strain>
    </source>
</reference>
<dbReference type="AlphaFoldDB" id="A0A449IFC4"/>